<accession>A0A4Q7VIQ5</accession>
<sequence>MKKILLILALASICFSCSKDDEDVTPKLDERLVNTKWETYDLAYSIIYGGTAYEVYEFISSTEVEQYTSKNGKIVDTDGTYSYTLEYPNLTITKEDNKKADFIFKDTRTFIRVGAEENDYYAKYIKQ</sequence>
<comment type="caution">
    <text evidence="1">The sequence shown here is derived from an EMBL/GenBank/DDBJ whole genome shotgun (WGS) entry which is preliminary data.</text>
</comment>
<proteinExistence type="predicted"/>
<keyword evidence="2" id="KW-1185">Reference proteome</keyword>
<dbReference type="Proteomes" id="UP000293562">
    <property type="component" value="Unassembled WGS sequence"/>
</dbReference>
<evidence type="ECO:0000313" key="1">
    <source>
        <dbReference type="EMBL" id="RZT96009.1"/>
    </source>
</evidence>
<dbReference type="EMBL" id="SHKN01000001">
    <property type="protein sequence ID" value="RZT96009.1"/>
    <property type="molecule type" value="Genomic_DNA"/>
</dbReference>
<evidence type="ECO:0008006" key="3">
    <source>
        <dbReference type="Google" id="ProtNLM"/>
    </source>
</evidence>
<name>A0A4Q7VIQ5_9BACT</name>
<gene>
    <name evidence="1" type="ORF">EV201_0638</name>
</gene>
<protein>
    <recommendedName>
        <fullName evidence="3">Lipocalin-like protein</fullName>
    </recommendedName>
</protein>
<dbReference type="RefSeq" id="WP_130305923.1">
    <property type="nucleotide sequence ID" value="NZ_SHKN01000001.1"/>
</dbReference>
<organism evidence="1 2">
    <name type="scientific">Ancylomarina subtilis</name>
    <dbReference type="NCBI Taxonomy" id="1639035"/>
    <lineage>
        <taxon>Bacteria</taxon>
        <taxon>Pseudomonadati</taxon>
        <taxon>Bacteroidota</taxon>
        <taxon>Bacteroidia</taxon>
        <taxon>Marinilabiliales</taxon>
        <taxon>Marinifilaceae</taxon>
        <taxon>Ancylomarina</taxon>
    </lineage>
</organism>
<evidence type="ECO:0000313" key="2">
    <source>
        <dbReference type="Proteomes" id="UP000293562"/>
    </source>
</evidence>
<dbReference type="AlphaFoldDB" id="A0A4Q7VIQ5"/>
<reference evidence="1 2" key="1">
    <citation type="submission" date="2019-02" db="EMBL/GenBank/DDBJ databases">
        <title>Genomic Encyclopedia of Type Strains, Phase IV (KMG-IV): sequencing the most valuable type-strain genomes for metagenomic binning, comparative biology and taxonomic classification.</title>
        <authorList>
            <person name="Goeker M."/>
        </authorList>
    </citation>
    <scope>NUCLEOTIDE SEQUENCE [LARGE SCALE GENOMIC DNA]</scope>
    <source>
        <strain evidence="1 2">DSM 28825</strain>
    </source>
</reference>